<comment type="caution">
    <text evidence="2">The sequence shown here is derived from an EMBL/GenBank/DDBJ whole genome shotgun (WGS) entry which is preliminary data.</text>
</comment>
<proteinExistence type="predicted"/>
<evidence type="ECO:0000256" key="1">
    <source>
        <dbReference type="SAM" id="MobiDB-lite"/>
    </source>
</evidence>
<protein>
    <submittedName>
        <fullName evidence="2">DNA-binding XRE family transcriptional regulator</fullName>
    </submittedName>
</protein>
<accession>A0ABR6RGS9</accession>
<gene>
    <name evidence="2" type="ORF">HNP33_002408</name>
</gene>
<dbReference type="EMBL" id="JACHKZ010000013">
    <property type="protein sequence ID" value="MBB6578327.1"/>
    <property type="molecule type" value="Genomic_DNA"/>
</dbReference>
<keyword evidence="3" id="KW-1185">Reference proteome</keyword>
<dbReference type="GO" id="GO:0003677">
    <property type="term" value="F:DNA binding"/>
    <property type="evidence" value="ECO:0007669"/>
    <property type="project" value="UniProtKB-KW"/>
</dbReference>
<feature type="compositionally biased region" description="Polar residues" evidence="1">
    <location>
        <begin position="17"/>
        <end position="27"/>
    </location>
</feature>
<dbReference type="Proteomes" id="UP000562492">
    <property type="component" value="Unassembled WGS sequence"/>
</dbReference>
<feature type="region of interest" description="Disordered" evidence="1">
    <location>
        <begin position="1"/>
        <end position="27"/>
    </location>
</feature>
<name>A0ABR6RGS9_9BURK</name>
<reference evidence="2 3" key="1">
    <citation type="submission" date="2020-08" db="EMBL/GenBank/DDBJ databases">
        <title>Functional genomics of gut bacteria from endangered species of beetles.</title>
        <authorList>
            <person name="Carlos-Shanley C."/>
        </authorList>
    </citation>
    <scope>NUCLEOTIDE SEQUENCE [LARGE SCALE GENOMIC DNA]</scope>
    <source>
        <strain evidence="2 3">S00124</strain>
    </source>
</reference>
<evidence type="ECO:0000313" key="3">
    <source>
        <dbReference type="Proteomes" id="UP000562492"/>
    </source>
</evidence>
<evidence type="ECO:0000313" key="2">
    <source>
        <dbReference type="EMBL" id="MBB6578327.1"/>
    </source>
</evidence>
<sequence length="77" mass="8473">MADLKPKQQEAAALITSGKTQRQAAESVGVSSQTLTAWAKKEDFQRHVQACYSPPMRACKQPCKGFTSGQRKCWQAS</sequence>
<keyword evidence="2" id="KW-0238">DNA-binding</keyword>
<dbReference type="Gene3D" id="1.10.10.60">
    <property type="entry name" value="Homeodomain-like"/>
    <property type="match status" value="1"/>
</dbReference>
<organism evidence="2 3">
    <name type="scientific">Comamonas odontotermitis</name>
    <dbReference type="NCBI Taxonomy" id="379895"/>
    <lineage>
        <taxon>Bacteria</taxon>
        <taxon>Pseudomonadati</taxon>
        <taxon>Pseudomonadota</taxon>
        <taxon>Betaproteobacteria</taxon>
        <taxon>Burkholderiales</taxon>
        <taxon>Comamonadaceae</taxon>
        <taxon>Comamonas</taxon>
    </lineage>
</organism>